<evidence type="ECO:0000313" key="7">
    <source>
        <dbReference type="Proteomes" id="UP000284403"/>
    </source>
</evidence>
<dbReference type="Gene3D" id="3.10.120.10">
    <property type="entry name" value="Cytochrome b5-like heme/steroid binding domain"/>
    <property type="match status" value="1"/>
</dbReference>
<dbReference type="Pfam" id="PF00173">
    <property type="entry name" value="Cyt-b5"/>
    <property type="match status" value="1"/>
</dbReference>
<accession>A0A3R7KXH9</accession>
<dbReference type="OrthoDB" id="260519at2759"/>
<dbReference type="GeneID" id="40318550"/>
<evidence type="ECO:0000259" key="5">
    <source>
        <dbReference type="PROSITE" id="PS50255"/>
    </source>
</evidence>
<dbReference type="PANTHER" id="PTHR46237">
    <property type="entry name" value="CYTOCHROME B5 REDUCTASE 4 FAMILY MEMBER"/>
    <property type="match status" value="1"/>
</dbReference>
<dbReference type="RefSeq" id="XP_029228029.1">
    <property type="nucleotide sequence ID" value="XM_029371844.1"/>
</dbReference>
<dbReference type="InterPro" id="IPR051872">
    <property type="entry name" value="Cytochrome_b5/Flavoprotein_Rdt"/>
</dbReference>
<keyword evidence="3" id="KW-0408">Iron</keyword>
<dbReference type="GO" id="GO:0020037">
    <property type="term" value="F:heme binding"/>
    <property type="evidence" value="ECO:0007669"/>
    <property type="project" value="TreeGrafter"/>
</dbReference>
<feature type="region of interest" description="Disordered" evidence="4">
    <location>
        <begin position="26"/>
        <end position="50"/>
    </location>
</feature>
<keyword evidence="7" id="KW-1185">Reference proteome</keyword>
<dbReference type="GO" id="GO:0004128">
    <property type="term" value="F:cytochrome-b5 reductase activity, acting on NAD(P)H"/>
    <property type="evidence" value="ECO:0007669"/>
    <property type="project" value="TreeGrafter"/>
</dbReference>
<organism evidence="6 7">
    <name type="scientific">Trypanosoma conorhini</name>
    <dbReference type="NCBI Taxonomy" id="83891"/>
    <lineage>
        <taxon>Eukaryota</taxon>
        <taxon>Discoba</taxon>
        <taxon>Euglenozoa</taxon>
        <taxon>Kinetoplastea</taxon>
        <taxon>Metakinetoplastina</taxon>
        <taxon>Trypanosomatida</taxon>
        <taxon>Trypanosomatidae</taxon>
        <taxon>Trypanosoma</taxon>
    </lineage>
</organism>
<dbReference type="AlphaFoldDB" id="A0A3R7KXH9"/>
<name>A0A3R7KXH9_9TRYP</name>
<dbReference type="GO" id="GO:0005737">
    <property type="term" value="C:cytoplasm"/>
    <property type="evidence" value="ECO:0007669"/>
    <property type="project" value="TreeGrafter"/>
</dbReference>
<evidence type="ECO:0000256" key="1">
    <source>
        <dbReference type="ARBA" id="ARBA00022617"/>
    </source>
</evidence>
<evidence type="ECO:0000256" key="4">
    <source>
        <dbReference type="SAM" id="MobiDB-lite"/>
    </source>
</evidence>
<proteinExistence type="predicted"/>
<dbReference type="SUPFAM" id="SSF55856">
    <property type="entry name" value="Cytochrome b5-like heme/steroid binding domain"/>
    <property type="match status" value="1"/>
</dbReference>
<dbReference type="FunFam" id="3.10.120.10:FF:000025">
    <property type="entry name" value="Cytochrome b5-like Heme/Steroid binding domain containing protein, putative"/>
    <property type="match status" value="1"/>
</dbReference>
<dbReference type="EMBL" id="MKKU01000273">
    <property type="protein sequence ID" value="RNF17086.1"/>
    <property type="molecule type" value="Genomic_DNA"/>
</dbReference>
<dbReference type="GO" id="GO:0046872">
    <property type="term" value="F:metal ion binding"/>
    <property type="evidence" value="ECO:0007669"/>
    <property type="project" value="UniProtKB-KW"/>
</dbReference>
<protein>
    <submittedName>
        <fullName evidence="6">Putative cytochrome b</fullName>
    </submittedName>
</protein>
<dbReference type="PANTHER" id="PTHR46237:SF1">
    <property type="entry name" value="CYTOCHROME B5 REDUCTASE 4"/>
    <property type="match status" value="1"/>
</dbReference>
<dbReference type="Proteomes" id="UP000284403">
    <property type="component" value="Unassembled WGS sequence"/>
</dbReference>
<keyword evidence="2" id="KW-0479">Metal-binding</keyword>
<evidence type="ECO:0000313" key="6">
    <source>
        <dbReference type="EMBL" id="RNF17086.1"/>
    </source>
</evidence>
<dbReference type="PROSITE" id="PS50255">
    <property type="entry name" value="CYTOCHROME_B5_2"/>
    <property type="match status" value="1"/>
</dbReference>
<keyword evidence="1" id="KW-0349">Heme</keyword>
<reference evidence="6 7" key="1">
    <citation type="journal article" date="2018" name="BMC Genomics">
        <title>Genomic comparison of Trypanosoma conorhini and Trypanosoma rangeli to Trypanosoma cruzi strains of high and low virulence.</title>
        <authorList>
            <person name="Bradwell K.R."/>
            <person name="Koparde V.N."/>
            <person name="Matveyev A.V."/>
            <person name="Serrano M.G."/>
            <person name="Alves J.M."/>
            <person name="Parikh H."/>
            <person name="Huang B."/>
            <person name="Lee V."/>
            <person name="Espinosa-Alvarez O."/>
            <person name="Ortiz P.A."/>
            <person name="Costa-Martins A.G."/>
            <person name="Teixeira M.M."/>
            <person name="Buck G.A."/>
        </authorList>
    </citation>
    <scope>NUCLEOTIDE SEQUENCE [LARGE SCALE GENOMIC DNA]</scope>
    <source>
        <strain evidence="6 7">025E</strain>
    </source>
</reference>
<gene>
    <name evidence="6" type="ORF">Tco025E_04939</name>
</gene>
<dbReference type="PRINTS" id="PR00363">
    <property type="entry name" value="CYTOCHROMEB5"/>
</dbReference>
<evidence type="ECO:0000256" key="3">
    <source>
        <dbReference type="ARBA" id="ARBA00023004"/>
    </source>
</evidence>
<feature type="domain" description="Cytochrome b5 heme-binding" evidence="5">
    <location>
        <begin position="110"/>
        <end position="186"/>
    </location>
</feature>
<sequence>MDDATQRRCSAGAVCKGNKGFARFGGENVRQAAARPPDALPPPQRKSETEVEPFVGDNTFYIPATPEILGSISRVKVPRQMGCSMRDWSDYQQRQQREKARGTRSHGAELPRLTMEEVMAHATPDDLWLVVRGVVYDCTKFQRFHPGGERILRQCAGRDCTALYDHFHSWVSCEGLMAPFAVGIVDAQSPK</sequence>
<evidence type="ECO:0000256" key="2">
    <source>
        <dbReference type="ARBA" id="ARBA00022723"/>
    </source>
</evidence>
<comment type="caution">
    <text evidence="6">The sequence shown here is derived from an EMBL/GenBank/DDBJ whole genome shotgun (WGS) entry which is preliminary data.</text>
</comment>
<dbReference type="SMART" id="SM01117">
    <property type="entry name" value="Cyt-b5"/>
    <property type="match status" value="1"/>
</dbReference>
<dbReference type="InterPro" id="IPR036400">
    <property type="entry name" value="Cyt_B5-like_heme/steroid_sf"/>
</dbReference>
<dbReference type="InterPro" id="IPR001199">
    <property type="entry name" value="Cyt_B5-like_heme/steroid-bd"/>
</dbReference>